<gene>
    <name evidence="1" type="ORF">MRB53_032631</name>
</gene>
<proteinExistence type="predicted"/>
<organism evidence="1 2">
    <name type="scientific">Persea americana</name>
    <name type="common">Avocado</name>
    <dbReference type="NCBI Taxonomy" id="3435"/>
    <lineage>
        <taxon>Eukaryota</taxon>
        <taxon>Viridiplantae</taxon>
        <taxon>Streptophyta</taxon>
        <taxon>Embryophyta</taxon>
        <taxon>Tracheophyta</taxon>
        <taxon>Spermatophyta</taxon>
        <taxon>Magnoliopsida</taxon>
        <taxon>Magnoliidae</taxon>
        <taxon>Laurales</taxon>
        <taxon>Lauraceae</taxon>
        <taxon>Persea</taxon>
    </lineage>
</organism>
<evidence type="ECO:0000313" key="1">
    <source>
        <dbReference type="EMBL" id="KAJ8624101.1"/>
    </source>
</evidence>
<dbReference type="EMBL" id="CM056819">
    <property type="protein sequence ID" value="KAJ8624101.1"/>
    <property type="molecule type" value="Genomic_DNA"/>
</dbReference>
<evidence type="ECO:0000313" key="2">
    <source>
        <dbReference type="Proteomes" id="UP001234297"/>
    </source>
</evidence>
<dbReference type="Proteomes" id="UP001234297">
    <property type="component" value="Chromosome 11"/>
</dbReference>
<comment type="caution">
    <text evidence="1">The sequence shown here is derived from an EMBL/GenBank/DDBJ whole genome shotgun (WGS) entry which is preliminary data.</text>
</comment>
<accession>A0ACC2KSA3</accession>
<sequence length="67" mass="7429">MGSLPVSAEISIAQMHYATNAMRSSRASGSGRKGLCKKTAKEKKQEQKVRRTEVRRRHSSSPSRDPS</sequence>
<name>A0ACC2KSA3_PERAE</name>
<reference evidence="1 2" key="1">
    <citation type="journal article" date="2022" name="Hortic Res">
        <title>A haplotype resolved chromosomal level avocado genome allows analysis of novel avocado genes.</title>
        <authorList>
            <person name="Nath O."/>
            <person name="Fletcher S.J."/>
            <person name="Hayward A."/>
            <person name="Shaw L.M."/>
            <person name="Masouleh A.K."/>
            <person name="Furtado A."/>
            <person name="Henry R.J."/>
            <person name="Mitter N."/>
        </authorList>
    </citation>
    <scope>NUCLEOTIDE SEQUENCE [LARGE SCALE GENOMIC DNA]</scope>
    <source>
        <strain evidence="2">cv. Hass</strain>
    </source>
</reference>
<protein>
    <submittedName>
        <fullName evidence="1">Uncharacterized protein</fullName>
    </submittedName>
</protein>
<keyword evidence="2" id="KW-1185">Reference proteome</keyword>